<keyword evidence="3" id="KW-1185">Reference proteome</keyword>
<proteinExistence type="predicted"/>
<organism evidence="2 3">
    <name type="scientific">Sphingobium xenophagum</name>
    <dbReference type="NCBI Taxonomy" id="121428"/>
    <lineage>
        <taxon>Bacteria</taxon>
        <taxon>Pseudomonadati</taxon>
        <taxon>Pseudomonadota</taxon>
        <taxon>Alphaproteobacteria</taxon>
        <taxon>Sphingomonadales</taxon>
        <taxon>Sphingomonadaceae</taxon>
        <taxon>Sphingobium</taxon>
    </lineage>
</organism>
<accession>A0A401J8D9</accession>
<evidence type="ECO:0000313" key="2">
    <source>
        <dbReference type="EMBL" id="GBH32840.1"/>
    </source>
</evidence>
<evidence type="ECO:0000313" key="3">
    <source>
        <dbReference type="Proteomes" id="UP000290975"/>
    </source>
</evidence>
<gene>
    <name evidence="2" type="ORF">MBESOW_P4071</name>
</gene>
<comment type="caution">
    <text evidence="2">The sequence shown here is derived from an EMBL/GenBank/DDBJ whole genome shotgun (WGS) entry which is preliminary data.</text>
</comment>
<protein>
    <submittedName>
        <fullName evidence="2">Uncharacterized protein</fullName>
    </submittedName>
</protein>
<sequence>MPELNEDYISDLRRAVVKAICEVSAQRQHSPEAGKGDTLYIGSAEVCQMLTILLAEFLEGVPGLDTPSEVRRMSDVVAKKIRLGIGEIRRHRGETGGTPPPSIIIRGN</sequence>
<feature type="region of interest" description="Disordered" evidence="1">
    <location>
        <begin position="89"/>
        <end position="108"/>
    </location>
</feature>
<dbReference type="Proteomes" id="UP000290975">
    <property type="component" value="Unassembled WGS sequence"/>
</dbReference>
<reference evidence="2 3" key="1">
    <citation type="submission" date="2014-12" db="EMBL/GenBank/DDBJ databases">
        <title>Whole genome sequencing of Sphingobium xenophagum OW59.</title>
        <authorList>
            <person name="Ohta Y."/>
            <person name="Nishi S."/>
            <person name="Hatada Y."/>
        </authorList>
    </citation>
    <scope>NUCLEOTIDE SEQUENCE [LARGE SCALE GENOMIC DNA]</scope>
    <source>
        <strain evidence="2 3">OW59</strain>
    </source>
</reference>
<name>A0A401J8D9_SPHXE</name>
<evidence type="ECO:0000256" key="1">
    <source>
        <dbReference type="SAM" id="MobiDB-lite"/>
    </source>
</evidence>
<dbReference type="RefSeq" id="WP_086486311.1">
    <property type="nucleotide sequence ID" value="NZ_BBQY01000047.1"/>
</dbReference>
<dbReference type="AlphaFoldDB" id="A0A401J8D9"/>
<dbReference type="EMBL" id="BBQY01000047">
    <property type="protein sequence ID" value="GBH32840.1"/>
    <property type="molecule type" value="Genomic_DNA"/>
</dbReference>